<dbReference type="GO" id="GO:0004674">
    <property type="term" value="F:protein serine/threonine kinase activity"/>
    <property type="evidence" value="ECO:0007669"/>
    <property type="project" value="UniProtKB-KW"/>
</dbReference>
<dbReference type="EMBL" id="AHHH01000091">
    <property type="protein sequence ID" value="ESU42249.1"/>
    <property type="molecule type" value="Genomic_DNA"/>
</dbReference>
<evidence type="ECO:0000313" key="1">
    <source>
        <dbReference type="EMBL" id="ESU42249.1"/>
    </source>
</evidence>
<name>V6TUK0_GIAIN</name>
<proteinExistence type="predicted"/>
<evidence type="ECO:0000313" key="2">
    <source>
        <dbReference type="Proteomes" id="UP000018040"/>
    </source>
</evidence>
<keyword evidence="1" id="KW-0723">Serine/threonine-protein kinase</keyword>
<reference evidence="2" key="1">
    <citation type="submission" date="2012-02" db="EMBL/GenBank/DDBJ databases">
        <title>Genome sequencing of Giardia lamblia Genotypes A2 and B isolates (DH and GS) and comparative analysis with the genomes of Genotypes A1 and E (WB and Pig).</title>
        <authorList>
            <person name="Adam R."/>
            <person name="Dahlstrom E."/>
            <person name="Martens C."/>
            <person name="Bruno D."/>
            <person name="Barbian K."/>
            <person name="Porcella S.F."/>
            <person name="Nash T."/>
        </authorList>
    </citation>
    <scope>NUCLEOTIDE SEQUENCE</scope>
    <source>
        <strain evidence="2">GS</strain>
    </source>
</reference>
<keyword evidence="1" id="KW-0418">Kinase</keyword>
<comment type="caution">
    <text evidence="1">The sequence shown here is derived from an EMBL/GenBank/DDBJ whole genome shotgun (WGS) entry which is preliminary data.</text>
</comment>
<dbReference type="VEuPathDB" id="GiardiaDB:QR46_4743"/>
<keyword evidence="1" id="KW-0808">Transferase</keyword>
<gene>
    <name evidence="1" type="ORF">GSB_152902</name>
</gene>
<organism evidence="1 2">
    <name type="scientific">Giardia intestinalis</name>
    <name type="common">Giardia lamblia</name>
    <dbReference type="NCBI Taxonomy" id="5741"/>
    <lineage>
        <taxon>Eukaryota</taxon>
        <taxon>Metamonada</taxon>
        <taxon>Diplomonadida</taxon>
        <taxon>Hexamitidae</taxon>
        <taxon>Giardiinae</taxon>
        <taxon>Giardia</taxon>
    </lineage>
</organism>
<accession>V6TUK0</accession>
<protein>
    <submittedName>
        <fullName evidence="1">Serine/threonine protein kinase</fullName>
    </submittedName>
</protein>
<dbReference type="AlphaFoldDB" id="V6TUK0"/>
<sequence length="168" mass="18243">MRGSPAPYPALEITSMAVVDLTAARHLARGPQATCGWRPDTKPRNGRRMCARDWRCQLSGSDDASCPGALVNAAMWSPGHSEALKEIRIARYRALPGPTCSTPGLGCSQGAPLRKEDGHQSGIIWTGPTARTGDLHFTQHQSTVEFSVCRDEHAAKGFDVYSSKLRIR</sequence>
<reference evidence="1 2" key="2">
    <citation type="journal article" date="2013" name="Genome Biol. Evol.">
        <title>Genome sequencing of Giardia lamblia genotypes A2 and B isolates (DH and GS) and comparative analysis with the genomes of genotypes A1 and E (WB and Pig).</title>
        <authorList>
            <person name="Adam R.D."/>
            <person name="Dahlstrom E.W."/>
            <person name="Martens C.A."/>
            <person name="Bruno D.P."/>
            <person name="Barbian K.D."/>
            <person name="Ricklefs S.M."/>
            <person name="Hernandez M.M."/>
            <person name="Narla N.P."/>
            <person name="Patel R.B."/>
            <person name="Porcella S.F."/>
            <person name="Nash T.E."/>
        </authorList>
    </citation>
    <scope>NUCLEOTIDE SEQUENCE [LARGE SCALE GENOMIC DNA]</scope>
    <source>
        <strain evidence="1 2">GS</strain>
    </source>
</reference>
<dbReference type="Proteomes" id="UP000018040">
    <property type="component" value="Unassembled WGS sequence"/>
</dbReference>